<dbReference type="AlphaFoldDB" id="A0A2G2XMA1"/>
<dbReference type="OrthoDB" id="1299468at2759"/>
<keyword evidence="1" id="KW-1133">Transmembrane helix</keyword>
<gene>
    <name evidence="2" type="ORF">CQW23_00980</name>
</gene>
<reference evidence="3" key="2">
    <citation type="journal article" date="2017" name="J. Anim. Genet.">
        <title>Multiple reference genome sequences of hot pepper reveal the massive evolution of plant disease resistance genes by retroduplication.</title>
        <authorList>
            <person name="Kim S."/>
            <person name="Park J."/>
            <person name="Yeom S.-I."/>
            <person name="Kim Y.-M."/>
            <person name="Seo E."/>
            <person name="Kim K.-T."/>
            <person name="Kim M.-S."/>
            <person name="Lee J.M."/>
            <person name="Cheong K."/>
            <person name="Shin H.-S."/>
            <person name="Kim S.-B."/>
            <person name="Han K."/>
            <person name="Lee J."/>
            <person name="Park M."/>
            <person name="Lee H.-A."/>
            <person name="Lee H.-Y."/>
            <person name="Lee Y."/>
            <person name="Oh S."/>
            <person name="Lee J.H."/>
            <person name="Choi E."/>
            <person name="Choi E."/>
            <person name="Lee S.E."/>
            <person name="Jeon J."/>
            <person name="Kim H."/>
            <person name="Choi G."/>
            <person name="Song H."/>
            <person name="Lee J."/>
            <person name="Lee S.-C."/>
            <person name="Kwon J.-K."/>
            <person name="Lee H.-Y."/>
            <person name="Koo N."/>
            <person name="Hong Y."/>
            <person name="Kim R.W."/>
            <person name="Kang W.-H."/>
            <person name="Huh J.H."/>
            <person name="Kang B.-C."/>
            <person name="Yang T.-J."/>
            <person name="Lee Y.-H."/>
            <person name="Bennetzen J.L."/>
            <person name="Choi D."/>
        </authorList>
    </citation>
    <scope>NUCLEOTIDE SEQUENCE [LARGE SCALE GENOMIC DNA]</scope>
    <source>
        <strain evidence="3">cv. PBC81</strain>
    </source>
</reference>
<dbReference type="PANTHER" id="PTHR34456">
    <property type="entry name" value="MITOVIRUS RNA-DEPENDENT RNA POLYMERASE"/>
    <property type="match status" value="1"/>
</dbReference>
<keyword evidence="1" id="KW-0472">Membrane</keyword>
<feature type="transmembrane region" description="Helical" evidence="1">
    <location>
        <begin position="46"/>
        <end position="74"/>
    </location>
</feature>
<name>A0A2G2XMA1_CAPBA</name>
<protein>
    <recommendedName>
        <fullName evidence="4">Reverse transcriptase domain-containing protein</fullName>
    </recommendedName>
</protein>
<organism evidence="2 3">
    <name type="scientific">Capsicum baccatum</name>
    <name type="common">Peruvian pepper</name>
    <dbReference type="NCBI Taxonomy" id="33114"/>
    <lineage>
        <taxon>Eukaryota</taxon>
        <taxon>Viridiplantae</taxon>
        <taxon>Streptophyta</taxon>
        <taxon>Embryophyta</taxon>
        <taxon>Tracheophyta</taxon>
        <taxon>Spermatophyta</taxon>
        <taxon>Magnoliopsida</taxon>
        <taxon>eudicotyledons</taxon>
        <taxon>Gunneridae</taxon>
        <taxon>Pentapetalae</taxon>
        <taxon>asterids</taxon>
        <taxon>lamiids</taxon>
        <taxon>Solanales</taxon>
        <taxon>Solanaceae</taxon>
        <taxon>Solanoideae</taxon>
        <taxon>Capsiceae</taxon>
        <taxon>Capsicum</taxon>
    </lineage>
</organism>
<evidence type="ECO:0008006" key="4">
    <source>
        <dbReference type="Google" id="ProtNLM"/>
    </source>
</evidence>
<keyword evidence="3" id="KW-1185">Reference proteome</keyword>
<accession>A0A2G2XMA1</accession>
<comment type="caution">
    <text evidence="2">The sequence shown here is derived from an EMBL/GenBank/DDBJ whole genome shotgun (WGS) entry which is preliminary data.</text>
</comment>
<reference evidence="2 3" key="1">
    <citation type="journal article" date="2017" name="Genome Biol.">
        <title>New reference genome sequences of hot pepper reveal the massive evolution of plant disease-resistance genes by retroduplication.</title>
        <authorList>
            <person name="Kim S."/>
            <person name="Park J."/>
            <person name="Yeom S.I."/>
            <person name="Kim Y.M."/>
            <person name="Seo E."/>
            <person name="Kim K.T."/>
            <person name="Kim M.S."/>
            <person name="Lee J.M."/>
            <person name="Cheong K."/>
            <person name="Shin H.S."/>
            <person name="Kim S.B."/>
            <person name="Han K."/>
            <person name="Lee J."/>
            <person name="Park M."/>
            <person name="Lee H.A."/>
            <person name="Lee H.Y."/>
            <person name="Lee Y."/>
            <person name="Oh S."/>
            <person name="Lee J.H."/>
            <person name="Choi E."/>
            <person name="Choi E."/>
            <person name="Lee S.E."/>
            <person name="Jeon J."/>
            <person name="Kim H."/>
            <person name="Choi G."/>
            <person name="Song H."/>
            <person name="Lee J."/>
            <person name="Lee S.C."/>
            <person name="Kwon J.K."/>
            <person name="Lee H.Y."/>
            <person name="Koo N."/>
            <person name="Hong Y."/>
            <person name="Kim R.W."/>
            <person name="Kang W.H."/>
            <person name="Huh J.H."/>
            <person name="Kang B.C."/>
            <person name="Yang T.J."/>
            <person name="Lee Y.H."/>
            <person name="Bennetzen J.L."/>
            <person name="Choi D."/>
        </authorList>
    </citation>
    <scope>NUCLEOTIDE SEQUENCE [LARGE SCALE GENOMIC DNA]</scope>
    <source>
        <strain evidence="3">cv. PBC81</strain>
    </source>
</reference>
<dbReference type="InterPro" id="IPR008686">
    <property type="entry name" value="RNA_pol_mitovir"/>
</dbReference>
<dbReference type="Pfam" id="PF05919">
    <property type="entry name" value="Mitovir_RNA_pol"/>
    <property type="match status" value="1"/>
</dbReference>
<dbReference type="EMBL" id="MLFT02000001">
    <property type="protein sequence ID" value="PHT58617.1"/>
    <property type="molecule type" value="Genomic_DNA"/>
</dbReference>
<keyword evidence="1" id="KW-0812">Transmembrane</keyword>
<proteinExistence type="predicted"/>
<sequence length="419" mass="48501">MEVLSHLRTDGTFNQEFPLSLLREGKKNECYSFDLKSETDRWPLSVMFALMFFMFGPTLACSIVNSSLGLNTFLVGKLIVKRMSEVAFLCGHPLGYYSSWSLFALPHHYVVWLAAKRAYPQRTAPFKDYALLGDDILITDALVAQQYRILLDKLGVTILEAKSKISETGCVEFTKRFWVKSMQIDLSPISLRLLLSCRTTIGLCSIRNKYPVSVSTLQQLGGAGFRVRSRLFSTQSKRWERLKAACCKPNRSYPIPLEWWIGRFGNLNPYLKGKIVDYLRRELKPKEIDLFPEEMVFDKERDILEHTVILNWVKLWLKWCHWYYTVALSEEVSIDEMMDVPICSMTWKRSNKDFDLIKFGLIWKYYDMGVGWDLSTTPRWFLDPNIVIQFDGWIYGGISGGDFMMAPVDLPSPVKGRRS</sequence>
<evidence type="ECO:0000313" key="3">
    <source>
        <dbReference type="Proteomes" id="UP000224567"/>
    </source>
</evidence>
<evidence type="ECO:0000256" key="1">
    <source>
        <dbReference type="SAM" id="Phobius"/>
    </source>
</evidence>
<evidence type="ECO:0000313" key="2">
    <source>
        <dbReference type="EMBL" id="PHT58617.1"/>
    </source>
</evidence>
<dbReference type="PANTHER" id="PTHR34456:SF13">
    <property type="entry name" value="REVERSE TRANSCRIPTASE DOMAIN-CONTAINING PROTEIN"/>
    <property type="match status" value="1"/>
</dbReference>
<dbReference type="Proteomes" id="UP000224567">
    <property type="component" value="Unassembled WGS sequence"/>
</dbReference>